<keyword evidence="15" id="KW-1185">Reference proteome</keyword>
<keyword evidence="10 13" id="KW-0503">Monooxygenase</keyword>
<dbReference type="PANTHER" id="PTHR47944:SF17">
    <property type="entry name" value="3,9-DIHYDROXYPTEROCARPAN 6A-MONOOXYGENASE"/>
    <property type="match status" value="1"/>
</dbReference>
<evidence type="ECO:0000256" key="3">
    <source>
        <dbReference type="ARBA" id="ARBA00010617"/>
    </source>
</evidence>
<dbReference type="GO" id="GO:0020037">
    <property type="term" value="F:heme binding"/>
    <property type="evidence" value="ECO:0007669"/>
    <property type="project" value="InterPro"/>
</dbReference>
<dbReference type="PANTHER" id="PTHR47944">
    <property type="entry name" value="CYTOCHROME P450 98A9"/>
    <property type="match status" value="1"/>
</dbReference>
<dbReference type="EMBL" id="DUZY01000006">
    <property type="protein sequence ID" value="DAD42260.1"/>
    <property type="molecule type" value="Genomic_DNA"/>
</dbReference>
<accession>A0A822ZCL3</accession>
<evidence type="ECO:0000256" key="9">
    <source>
        <dbReference type="ARBA" id="ARBA00023004"/>
    </source>
</evidence>
<dbReference type="Proteomes" id="UP000607653">
    <property type="component" value="Unassembled WGS sequence"/>
</dbReference>
<dbReference type="InterPro" id="IPR002401">
    <property type="entry name" value="Cyt_P450_E_grp-I"/>
</dbReference>
<dbReference type="InterPro" id="IPR036396">
    <property type="entry name" value="Cyt_P450_sf"/>
</dbReference>
<dbReference type="PRINTS" id="PR00385">
    <property type="entry name" value="P450"/>
</dbReference>
<evidence type="ECO:0000256" key="6">
    <source>
        <dbReference type="ARBA" id="ARBA00022723"/>
    </source>
</evidence>
<comment type="cofactor">
    <cofactor evidence="1 12">
        <name>heme</name>
        <dbReference type="ChEBI" id="CHEBI:30413"/>
    </cofactor>
</comment>
<evidence type="ECO:0000256" key="2">
    <source>
        <dbReference type="ARBA" id="ARBA00004167"/>
    </source>
</evidence>
<gene>
    <name evidence="14" type="ORF">HUJ06_000490</name>
</gene>
<evidence type="ECO:0000256" key="1">
    <source>
        <dbReference type="ARBA" id="ARBA00001971"/>
    </source>
</evidence>
<evidence type="ECO:0000256" key="5">
    <source>
        <dbReference type="ARBA" id="ARBA00022692"/>
    </source>
</evidence>
<keyword evidence="6 12" id="KW-0479">Metal-binding</keyword>
<protein>
    <submittedName>
        <fullName evidence="14">Uncharacterized protein</fullName>
    </submittedName>
</protein>
<evidence type="ECO:0000256" key="13">
    <source>
        <dbReference type="RuleBase" id="RU000461"/>
    </source>
</evidence>
<keyword evidence="7" id="KW-1133">Transmembrane helix</keyword>
<organism evidence="14 15">
    <name type="scientific">Nelumbo nucifera</name>
    <name type="common">Sacred lotus</name>
    <dbReference type="NCBI Taxonomy" id="4432"/>
    <lineage>
        <taxon>Eukaryota</taxon>
        <taxon>Viridiplantae</taxon>
        <taxon>Streptophyta</taxon>
        <taxon>Embryophyta</taxon>
        <taxon>Tracheophyta</taxon>
        <taxon>Spermatophyta</taxon>
        <taxon>Magnoliopsida</taxon>
        <taxon>Proteales</taxon>
        <taxon>Nelumbonaceae</taxon>
        <taxon>Nelumbo</taxon>
    </lineage>
</organism>
<evidence type="ECO:0000313" key="15">
    <source>
        <dbReference type="Proteomes" id="UP000607653"/>
    </source>
</evidence>
<comment type="subcellular location">
    <subcellularLocation>
        <location evidence="2">Membrane</location>
        <topology evidence="2">Single-pass membrane protein</topology>
    </subcellularLocation>
</comment>
<dbReference type="PRINTS" id="PR00463">
    <property type="entry name" value="EP450I"/>
</dbReference>
<dbReference type="AlphaFoldDB" id="A0A822ZCL3"/>
<keyword evidence="8 13" id="KW-0560">Oxidoreductase</keyword>
<evidence type="ECO:0000256" key="7">
    <source>
        <dbReference type="ARBA" id="ARBA00022989"/>
    </source>
</evidence>
<dbReference type="PROSITE" id="PS00086">
    <property type="entry name" value="CYTOCHROME_P450"/>
    <property type="match status" value="1"/>
</dbReference>
<evidence type="ECO:0000256" key="11">
    <source>
        <dbReference type="ARBA" id="ARBA00023136"/>
    </source>
</evidence>
<dbReference type="InterPro" id="IPR001128">
    <property type="entry name" value="Cyt_P450"/>
</dbReference>
<comment type="similarity">
    <text evidence="3 13">Belongs to the cytochrome P450 family.</text>
</comment>
<evidence type="ECO:0000256" key="8">
    <source>
        <dbReference type="ARBA" id="ARBA00023002"/>
    </source>
</evidence>
<dbReference type="Gene3D" id="1.10.630.10">
    <property type="entry name" value="Cytochrome P450"/>
    <property type="match status" value="2"/>
</dbReference>
<feature type="binding site" description="axial binding residue" evidence="12">
    <location>
        <position position="109"/>
    </location>
    <ligand>
        <name>heme</name>
        <dbReference type="ChEBI" id="CHEBI:30413"/>
    </ligand>
    <ligandPart>
        <name>Fe</name>
        <dbReference type="ChEBI" id="CHEBI:18248"/>
    </ligandPart>
</feature>
<dbReference type="GO" id="GO:0016705">
    <property type="term" value="F:oxidoreductase activity, acting on paired donors, with incorporation or reduction of molecular oxygen"/>
    <property type="evidence" value="ECO:0007669"/>
    <property type="project" value="InterPro"/>
</dbReference>
<dbReference type="GO" id="GO:0005506">
    <property type="term" value="F:iron ion binding"/>
    <property type="evidence" value="ECO:0007669"/>
    <property type="project" value="InterPro"/>
</dbReference>
<keyword evidence="4 12" id="KW-0349">Heme</keyword>
<evidence type="ECO:0000313" key="14">
    <source>
        <dbReference type="EMBL" id="DAD42260.1"/>
    </source>
</evidence>
<dbReference type="InterPro" id="IPR017972">
    <property type="entry name" value="Cyt_P450_CS"/>
</dbReference>
<dbReference type="GO" id="GO:0016020">
    <property type="term" value="C:membrane"/>
    <property type="evidence" value="ECO:0007669"/>
    <property type="project" value="UniProtKB-SubCell"/>
</dbReference>
<evidence type="ECO:0000256" key="4">
    <source>
        <dbReference type="ARBA" id="ARBA00022617"/>
    </source>
</evidence>
<evidence type="ECO:0000256" key="10">
    <source>
        <dbReference type="ARBA" id="ARBA00023033"/>
    </source>
</evidence>
<proteinExistence type="inferred from homology"/>
<evidence type="ECO:0000256" key="12">
    <source>
        <dbReference type="PIRSR" id="PIRSR602401-1"/>
    </source>
</evidence>
<keyword evidence="9 12" id="KW-0408">Iron</keyword>
<keyword evidence="11" id="KW-0472">Membrane</keyword>
<reference evidence="14 15" key="1">
    <citation type="journal article" date="2020" name="Mol. Biol. Evol.">
        <title>Distinct Expression and Methylation Patterns for Genes with Different Fates following a Single Whole-Genome Duplication in Flowering Plants.</title>
        <authorList>
            <person name="Shi T."/>
            <person name="Rahmani R.S."/>
            <person name="Gugger P.F."/>
            <person name="Wang M."/>
            <person name="Li H."/>
            <person name="Zhang Y."/>
            <person name="Li Z."/>
            <person name="Wang Q."/>
            <person name="Van de Peer Y."/>
            <person name="Marchal K."/>
            <person name="Chen J."/>
        </authorList>
    </citation>
    <scope>NUCLEOTIDE SEQUENCE [LARGE SCALE GENOMIC DNA]</scope>
    <source>
        <tissue evidence="14">Leaf</tissue>
    </source>
</reference>
<dbReference type="SUPFAM" id="SSF48264">
    <property type="entry name" value="Cytochrome P450"/>
    <property type="match status" value="1"/>
</dbReference>
<comment type="caution">
    <text evidence="14">The sequence shown here is derived from an EMBL/GenBank/DDBJ whole genome shotgun (WGS) entry which is preliminary data.</text>
</comment>
<name>A0A822ZCL3_NELNU</name>
<dbReference type="Pfam" id="PF00067">
    <property type="entry name" value="p450"/>
    <property type="match status" value="1"/>
</dbReference>
<dbReference type="GO" id="GO:0004497">
    <property type="term" value="F:monooxygenase activity"/>
    <property type="evidence" value="ECO:0007669"/>
    <property type="project" value="UniProtKB-KW"/>
</dbReference>
<keyword evidence="5" id="KW-0812">Transmembrane</keyword>
<sequence>MEWALAELINHPSVFEKAREEVDVVIGKSRSVEEPDIPNLPYLQAIIPAETTAYVNIWAIGRDPKHWDNPLEFQPERFIAQEGSSTGAQLDVRGQHFHFLPFGSGRRSCPGASLALQLMETTLASLIQCFEWKVGDGKDILT</sequence>